<dbReference type="EMBL" id="SKBN01000313">
    <property type="protein sequence ID" value="TGJ79128.1"/>
    <property type="molecule type" value="Genomic_DNA"/>
</dbReference>
<feature type="compositionally biased region" description="Basic residues" evidence="1">
    <location>
        <begin position="82"/>
        <end position="101"/>
    </location>
</feature>
<feature type="compositionally biased region" description="Basic and acidic residues" evidence="1">
    <location>
        <begin position="116"/>
        <end position="134"/>
    </location>
</feature>
<dbReference type="Proteomes" id="UP000297716">
    <property type="component" value="Unassembled WGS sequence"/>
</dbReference>
<sequence length="203" mass="22710">MPLSSKLTDDLHFQQQIGYHELANYTRYTDAQSMRSVWNDIMKKLDNADDQAVRAAGTAGNITIPSDSKIGSGRRGSTGIIKPKRKTSKRTTRVSNKGKRVRFSDQEQYQEEDSQEAEKAEGDGDTQESYKAEENVQSNLSSAEVNNPNPQLFSEEELRRIDEGISRGFGPSKAYDTYTDDANPGPSTFFDDAMAFCDSREND</sequence>
<gene>
    <name evidence="2" type="ORF">E0Z10_g9629</name>
</gene>
<proteinExistence type="predicted"/>
<evidence type="ECO:0000256" key="1">
    <source>
        <dbReference type="SAM" id="MobiDB-lite"/>
    </source>
</evidence>
<evidence type="ECO:0000313" key="3">
    <source>
        <dbReference type="Proteomes" id="UP000297716"/>
    </source>
</evidence>
<organism evidence="2 3">
    <name type="scientific">Xylaria hypoxylon</name>
    <dbReference type="NCBI Taxonomy" id="37992"/>
    <lineage>
        <taxon>Eukaryota</taxon>
        <taxon>Fungi</taxon>
        <taxon>Dikarya</taxon>
        <taxon>Ascomycota</taxon>
        <taxon>Pezizomycotina</taxon>
        <taxon>Sordariomycetes</taxon>
        <taxon>Xylariomycetidae</taxon>
        <taxon>Xylariales</taxon>
        <taxon>Xylariaceae</taxon>
        <taxon>Xylaria</taxon>
    </lineage>
</organism>
<feature type="compositionally biased region" description="Polar residues" evidence="1">
    <location>
        <begin position="135"/>
        <end position="152"/>
    </location>
</feature>
<name>A0A4Z0YGQ1_9PEZI</name>
<reference evidence="2 3" key="1">
    <citation type="submission" date="2019-03" db="EMBL/GenBank/DDBJ databases">
        <title>Draft genome sequence of Xylaria hypoxylon DSM 108379, a ubiquitous saprotrophic-parasitic fungi on hardwood.</title>
        <authorList>
            <person name="Buettner E."/>
            <person name="Leonhardt S."/>
            <person name="Gebauer A.M."/>
            <person name="Liers C."/>
            <person name="Hofrichter M."/>
            <person name="Kellner H."/>
        </authorList>
    </citation>
    <scope>NUCLEOTIDE SEQUENCE [LARGE SCALE GENOMIC DNA]</scope>
    <source>
        <strain evidence="2 3">DSM 108379</strain>
    </source>
</reference>
<comment type="caution">
    <text evidence="2">The sequence shown here is derived from an EMBL/GenBank/DDBJ whole genome shotgun (WGS) entry which is preliminary data.</text>
</comment>
<evidence type="ECO:0000313" key="2">
    <source>
        <dbReference type="EMBL" id="TGJ79128.1"/>
    </source>
</evidence>
<feature type="region of interest" description="Disordered" evidence="1">
    <location>
        <begin position="61"/>
        <end position="181"/>
    </location>
</feature>
<feature type="compositionally biased region" description="Low complexity" evidence="1">
    <location>
        <begin position="68"/>
        <end position="81"/>
    </location>
</feature>
<dbReference type="AlphaFoldDB" id="A0A4Z0YGQ1"/>
<accession>A0A4Z0YGQ1</accession>
<feature type="compositionally biased region" description="Basic and acidic residues" evidence="1">
    <location>
        <begin position="156"/>
        <end position="165"/>
    </location>
</feature>
<protein>
    <submittedName>
        <fullName evidence="2">Uncharacterized protein</fullName>
    </submittedName>
</protein>
<keyword evidence="3" id="KW-1185">Reference proteome</keyword>